<evidence type="ECO:0000256" key="5">
    <source>
        <dbReference type="ARBA" id="ARBA00023128"/>
    </source>
</evidence>
<sequence>MGSKKRKWPFADMFQWPRNLFSSDSKEFVALPSCSNQHGLPVHQLWPPEDDVSIAEFDVVFFHGLQRPNELETWKRTWASCTNPQDCWAQNWLPHDFGGNVRVLALSYDSCAVQTDNKGHIEDVSEFGRNILQTLVFSSRWKLGQRCGFVLVGHCFGGLIIKSLVEEANKRVYGRAKNELDEQSKRHATKFLRNLKGIVFYAVPHAGSELESYFKRCSSNWSNKIFGVKLARFMENLKPHQSKMESLSTTFDSIMNGLRVNVYAFMEGIPTKDAGYKLVEKAGAQRLAGENYYLVEDGDHFTLCNPPSKEHPSYAKLVDFLKTCQQQDSFEHSIIKRAFHCKFRFYKEPTKLVEKLLQHLKGGGETHILVHGKFGVGKTALVEYVMQKHAMDLDDTFPGGVFQMKYGHDCDIIASQGELLRQLTQHGEVGVLQTPSRRSIPNMLQEQLNNLHENWLLVVDDVWSSRLIIESPIPRNTGSRLLIISRFPLKELPAIRIKVDEWSNNDLAAKLLASKAANDPEETTFPKGCEDVAQKILNKCSGCMLAVSIFGSILSHTPKNESDWKKVYAQFKYYASAEEYTPYDYNGTIFAAIDLSLDHDENKMFSKDLMWNVLQALSLFSSVHFIPSCVVKLAWKSMQPEGKTEYFEAVVDSLIHKNLVDGSAYGHLKLHNLVLEYLELKKPIDLVTILCDQEGELKQGRELLAIFLSIYGKESAHAKMLLWQIGAIFDEMLSAFVGWLDKLLNSDAENAILAVYQLYKATQQDVKALLYLMHGHEHQALIAAQVLVLLTINAGAKNLLVDGDIENFVHLCTHNLQNIQGFNWCTQHWCEVMLKMANCNVFAKKMICHKPLLIFIVERIQKDDHYLLKFVQILTRLILYVQELGNTSLEENVLEEDKDVMRKPMKSCVLDNTCLSHVVLYHGENSSRGTEVPFFEPKLIFEYVKLVLQQLIRETATFKERHALCLPNIPNCFIELLDNLVDITNGATHFVEYGCVELLFYLEEPRWNAMTFKHGMRFFSHKVIFESISSTRRIRSLVSILKHGTKEDIMNVPWVLKYLAIGHEEVTLQLIIEVGVEKMVEVVELWQDFWQDLRQDLLQNLGQNLRGDLLKDLLQDFFWQDFWQDCWQDFYDFRQLGAVELLLKHESIAKEMILQGSICELLTRVIHQNSKVCMHVLSHLIKCHGDIVIEDLDAKGGLRLFLACYSTQPLNPTWIQLLQDMAQNKAFANKMVALGSIEMVANTLNHPMDFEHLISVAGLVRCLVEGFEDRLDILLSKISIKDLLAIHERLSLRGKLQFSFLPGAFVISKRIAMDLLASNHHKFHDFQVLLQLARSHEEIASLIASLIATNDKILKELLSECFNEICVELLSAKFAISREKKVKSRQL</sequence>
<dbReference type="InterPro" id="IPR002182">
    <property type="entry name" value="NB-ARC"/>
</dbReference>
<dbReference type="Pfam" id="PF00931">
    <property type="entry name" value="NB-ARC"/>
    <property type="match status" value="1"/>
</dbReference>
<keyword evidence="9" id="KW-1185">Reference proteome</keyword>
<dbReference type="Gene3D" id="3.40.50.300">
    <property type="entry name" value="P-loop containing nucleotide triphosphate hydrolases"/>
    <property type="match status" value="1"/>
</dbReference>
<dbReference type="SUPFAM" id="SSF53474">
    <property type="entry name" value="alpha/beta-Hydrolases"/>
    <property type="match status" value="1"/>
</dbReference>
<dbReference type="InterPro" id="IPR027417">
    <property type="entry name" value="P-loop_NTPase"/>
</dbReference>
<accession>A0ABP1BAK7</accession>
<evidence type="ECO:0000256" key="3">
    <source>
        <dbReference type="ARBA" id="ARBA00004370"/>
    </source>
</evidence>
<dbReference type="Proteomes" id="UP001497522">
    <property type="component" value="Chromosome 2"/>
</dbReference>
<keyword evidence="6" id="KW-0472">Membrane</keyword>
<evidence type="ECO:0000256" key="6">
    <source>
        <dbReference type="ARBA" id="ARBA00023136"/>
    </source>
</evidence>
<dbReference type="SUPFAM" id="SSF52540">
    <property type="entry name" value="P-loop containing nucleoside triphosphate hydrolases"/>
    <property type="match status" value="1"/>
</dbReference>
<name>A0ABP1BAK7_9BRYO</name>
<feature type="domain" description="NB-ARC" evidence="7">
    <location>
        <begin position="351"/>
        <end position="486"/>
    </location>
</feature>
<keyword evidence="4" id="KW-0256">Endoplasmic reticulum</keyword>
<evidence type="ECO:0000259" key="7">
    <source>
        <dbReference type="Pfam" id="PF00931"/>
    </source>
</evidence>
<dbReference type="EMBL" id="OZ023703">
    <property type="protein sequence ID" value="CAK9871864.1"/>
    <property type="molecule type" value="Genomic_DNA"/>
</dbReference>
<proteinExistence type="predicted"/>
<dbReference type="PANTHER" id="PTHR48182:SF2">
    <property type="entry name" value="PROTEIN SERAC1"/>
    <property type="match status" value="1"/>
</dbReference>
<organism evidence="8 9">
    <name type="scientific">Sphagnum jensenii</name>
    <dbReference type="NCBI Taxonomy" id="128206"/>
    <lineage>
        <taxon>Eukaryota</taxon>
        <taxon>Viridiplantae</taxon>
        <taxon>Streptophyta</taxon>
        <taxon>Embryophyta</taxon>
        <taxon>Bryophyta</taxon>
        <taxon>Sphagnophytina</taxon>
        <taxon>Sphagnopsida</taxon>
        <taxon>Sphagnales</taxon>
        <taxon>Sphagnaceae</taxon>
        <taxon>Sphagnum</taxon>
    </lineage>
</organism>
<dbReference type="PANTHER" id="PTHR48182">
    <property type="entry name" value="PROTEIN SERAC1"/>
    <property type="match status" value="1"/>
</dbReference>
<reference evidence="8 9" key="1">
    <citation type="submission" date="2024-03" db="EMBL/GenBank/DDBJ databases">
        <authorList>
            <consortium name="ELIXIR-Norway"/>
            <consortium name="Elixir Norway"/>
        </authorList>
    </citation>
    <scope>NUCLEOTIDE SEQUENCE [LARGE SCALE GENOMIC DNA]</scope>
</reference>
<dbReference type="Gene3D" id="3.40.50.1820">
    <property type="entry name" value="alpha/beta hydrolase"/>
    <property type="match status" value="1"/>
</dbReference>
<keyword evidence="5" id="KW-0496">Mitochondrion</keyword>
<evidence type="ECO:0000256" key="4">
    <source>
        <dbReference type="ARBA" id="ARBA00022824"/>
    </source>
</evidence>
<evidence type="ECO:0000313" key="9">
    <source>
        <dbReference type="Proteomes" id="UP001497522"/>
    </source>
</evidence>
<evidence type="ECO:0000256" key="1">
    <source>
        <dbReference type="ARBA" id="ARBA00004173"/>
    </source>
</evidence>
<protein>
    <recommendedName>
        <fullName evidence="7">NB-ARC domain-containing protein</fullName>
    </recommendedName>
</protein>
<dbReference type="InterPro" id="IPR029058">
    <property type="entry name" value="AB_hydrolase_fold"/>
</dbReference>
<evidence type="ECO:0000313" key="8">
    <source>
        <dbReference type="EMBL" id="CAK9871864.1"/>
    </source>
</evidence>
<comment type="subcellular location">
    <subcellularLocation>
        <location evidence="2">Endoplasmic reticulum</location>
    </subcellularLocation>
    <subcellularLocation>
        <location evidence="3">Membrane</location>
    </subcellularLocation>
    <subcellularLocation>
        <location evidence="1">Mitochondrion</location>
    </subcellularLocation>
</comment>
<dbReference type="PRINTS" id="PR00364">
    <property type="entry name" value="DISEASERSIST"/>
</dbReference>
<dbReference type="Gene3D" id="1.10.8.430">
    <property type="entry name" value="Helical domain of apoptotic protease-activating factors"/>
    <property type="match status" value="1"/>
</dbReference>
<gene>
    <name evidence="8" type="ORF">CSSPJE1EN2_LOCUS14461</name>
</gene>
<evidence type="ECO:0000256" key="2">
    <source>
        <dbReference type="ARBA" id="ARBA00004240"/>
    </source>
</evidence>
<dbReference type="InterPro" id="IPR042197">
    <property type="entry name" value="Apaf_helical"/>
</dbReference>
<dbReference type="InterPro" id="IPR052374">
    <property type="entry name" value="SERAC1"/>
</dbReference>